<dbReference type="RefSeq" id="WP_260643635.1">
    <property type="nucleotide sequence ID" value="NZ_CP104003.1"/>
</dbReference>
<evidence type="ECO:0008006" key="6">
    <source>
        <dbReference type="Google" id="ProtNLM"/>
    </source>
</evidence>
<feature type="compositionally biased region" description="Low complexity" evidence="1">
    <location>
        <begin position="30"/>
        <end position="41"/>
    </location>
</feature>
<feature type="compositionally biased region" description="Low complexity" evidence="1">
    <location>
        <begin position="318"/>
        <end position="328"/>
    </location>
</feature>
<feature type="region of interest" description="Disordered" evidence="1">
    <location>
        <begin position="314"/>
        <end position="335"/>
    </location>
</feature>
<sequence>MALSLALASLLVVGVGAPLLTLGAPTVAAGAPAAGTQPATADRPGPESVAEAQQEFDRTAFLVTVYGNGTARWTFRFERTLSNETERQDFETFADRFDSEETALYTDFVNRSERLVSAGTNATDREMAAEAFQRDARVSELGNEGIVEMSFRWVGFATVEGDRVVVGDVFEGGLYIRADQRLVFTRGPGVVFEEASPSPESIAGESLAESDSVTWRGERTFADERPRVVLAQPSASTGTATATTSPGTGGGPADTATTPGAGGGGGGLGMLPLVGLLAVLLLGVGGAVAYRSGALGGGDAGAASATITGDDGDGDGGAAAAAAGAAGEADPEPEPAVTDAELLSDEERVMRLLDENGGRMKQVNIVDETDWSKSKVSMLLSEMEEAGEISKLRVGRENIISKKGMEPDAARSPFEDEDA</sequence>
<dbReference type="Pfam" id="PF24034">
    <property type="entry name" value="DUF7343"/>
    <property type="match status" value="1"/>
</dbReference>
<feature type="domain" description="DUF7343" evidence="2">
    <location>
        <begin position="342"/>
        <end position="401"/>
    </location>
</feature>
<keyword evidence="5" id="KW-1185">Reference proteome</keyword>
<dbReference type="InterPro" id="IPR055767">
    <property type="entry name" value="DUF7343"/>
</dbReference>
<proteinExistence type="predicted"/>
<name>A0A9E7UA10_9EURY</name>
<evidence type="ECO:0000313" key="5">
    <source>
        <dbReference type="Proteomes" id="UP001057580"/>
    </source>
</evidence>
<feature type="region of interest" description="Disordered" evidence="1">
    <location>
        <begin position="232"/>
        <end position="261"/>
    </location>
</feature>
<evidence type="ECO:0000313" key="4">
    <source>
        <dbReference type="EMBL" id="UWM56521.1"/>
    </source>
</evidence>
<feature type="compositionally biased region" description="Low complexity" evidence="1">
    <location>
        <begin position="237"/>
        <end position="246"/>
    </location>
</feature>
<dbReference type="GeneID" id="74942668"/>
<dbReference type="InterPro" id="IPR036390">
    <property type="entry name" value="WH_DNA-bd_sf"/>
</dbReference>
<dbReference type="Proteomes" id="UP001057580">
    <property type="component" value="Chromosome"/>
</dbReference>
<evidence type="ECO:0000259" key="2">
    <source>
        <dbReference type="Pfam" id="PF24034"/>
    </source>
</evidence>
<organism evidence="4 5">
    <name type="scientific">Salinirubellus salinus</name>
    <dbReference type="NCBI Taxonomy" id="1364945"/>
    <lineage>
        <taxon>Archaea</taxon>
        <taxon>Methanobacteriati</taxon>
        <taxon>Methanobacteriota</taxon>
        <taxon>Stenosarchaea group</taxon>
        <taxon>Halobacteria</taxon>
        <taxon>Halobacteriales</taxon>
        <taxon>Natronomonadaceae</taxon>
        <taxon>Salinirubellus</taxon>
    </lineage>
</organism>
<accession>A0A9E7UA10</accession>
<gene>
    <name evidence="4" type="ORF">N0B31_09560</name>
</gene>
<evidence type="ECO:0000256" key="1">
    <source>
        <dbReference type="SAM" id="MobiDB-lite"/>
    </source>
</evidence>
<dbReference type="Pfam" id="PF24036">
    <property type="entry name" value="DUF7345"/>
    <property type="match status" value="1"/>
</dbReference>
<dbReference type="EMBL" id="CP104003">
    <property type="protein sequence ID" value="UWM56521.1"/>
    <property type="molecule type" value="Genomic_DNA"/>
</dbReference>
<dbReference type="KEGG" id="ssai:N0B31_09560"/>
<dbReference type="SUPFAM" id="SSF46785">
    <property type="entry name" value="Winged helix' DNA-binding domain"/>
    <property type="match status" value="1"/>
</dbReference>
<feature type="region of interest" description="Disordered" evidence="1">
    <location>
        <begin position="30"/>
        <end position="49"/>
    </location>
</feature>
<dbReference type="AlphaFoldDB" id="A0A9E7UA10"/>
<feature type="domain" description="DUF7345" evidence="3">
    <location>
        <begin position="63"/>
        <end position="187"/>
    </location>
</feature>
<protein>
    <recommendedName>
        <fullName evidence="6">HTH iclR-type domain-containing protein</fullName>
    </recommendedName>
</protein>
<evidence type="ECO:0000259" key="3">
    <source>
        <dbReference type="Pfam" id="PF24036"/>
    </source>
</evidence>
<reference evidence="4" key="1">
    <citation type="submission" date="2022-09" db="EMBL/GenBank/DDBJ databases">
        <title>Diverse halophilic archaea isolated from saline environments.</title>
        <authorList>
            <person name="Cui H.-L."/>
        </authorList>
    </citation>
    <scope>NUCLEOTIDE SEQUENCE</scope>
    <source>
        <strain evidence="4">ZS-35-S2</strain>
    </source>
</reference>
<dbReference type="InterPro" id="IPR055769">
    <property type="entry name" value="DUF7345"/>
</dbReference>